<dbReference type="PANTHER" id="PTHR37318">
    <property type="entry name" value="BSL7504 PROTEIN"/>
    <property type="match status" value="1"/>
</dbReference>
<dbReference type="Proteomes" id="UP000246303">
    <property type="component" value="Unassembled WGS sequence"/>
</dbReference>
<feature type="compositionally biased region" description="Basic and acidic residues" evidence="1">
    <location>
        <begin position="24"/>
        <end position="37"/>
    </location>
</feature>
<gene>
    <name evidence="3" type="ORF">CVS29_01410</name>
</gene>
<accession>A0A2V3E200</accession>
<dbReference type="OrthoDB" id="4952043at2"/>
<dbReference type="InterPro" id="IPR027395">
    <property type="entry name" value="WH_DNA-bd_dom"/>
</dbReference>
<sequence length="125" mass="13522">MNGSPAQKAGGQKASKQEAGSVPAHEEAPLHPRHELSEVLHQPVRFSIAAALSRTETMDFKDLRNTIQVSDSVLSKQLSALEKAGFVEIKKAFVGKFPRTSVKLTAAGTQAWEHHLATLRLIAGE</sequence>
<dbReference type="SUPFAM" id="SSF46785">
    <property type="entry name" value="Winged helix' DNA-binding domain"/>
    <property type="match status" value="1"/>
</dbReference>
<keyword evidence="4" id="KW-1185">Reference proteome</keyword>
<reference evidence="3 4" key="1">
    <citation type="submission" date="2018-05" db="EMBL/GenBank/DDBJ databases">
        <title>Genetic diversity of glacier-inhabiting Cryobacterium bacteria in China and description of Cryobacterium mengkeensis sp. nov. and Arthrobacter glacialis sp. nov.</title>
        <authorList>
            <person name="Liu Q."/>
            <person name="Xin Y.-H."/>
        </authorList>
    </citation>
    <scope>NUCLEOTIDE SEQUENCE [LARGE SCALE GENOMIC DNA]</scope>
    <source>
        <strain evidence="3 4">GP3</strain>
    </source>
</reference>
<organism evidence="3 4">
    <name type="scientific">Arthrobacter psychrochitiniphilus</name>
    <dbReference type="NCBI Taxonomy" id="291045"/>
    <lineage>
        <taxon>Bacteria</taxon>
        <taxon>Bacillati</taxon>
        <taxon>Actinomycetota</taxon>
        <taxon>Actinomycetes</taxon>
        <taxon>Micrococcales</taxon>
        <taxon>Micrococcaceae</taxon>
        <taxon>Arthrobacter</taxon>
    </lineage>
</organism>
<dbReference type="EMBL" id="QHLZ01000001">
    <property type="protein sequence ID" value="PXA69254.1"/>
    <property type="molecule type" value="Genomic_DNA"/>
</dbReference>
<dbReference type="PANTHER" id="PTHR37318:SF1">
    <property type="entry name" value="BSL7504 PROTEIN"/>
    <property type="match status" value="1"/>
</dbReference>
<dbReference type="AlphaFoldDB" id="A0A2V3E200"/>
<dbReference type="InterPro" id="IPR036390">
    <property type="entry name" value="WH_DNA-bd_sf"/>
</dbReference>
<evidence type="ECO:0000259" key="2">
    <source>
        <dbReference type="Pfam" id="PF13601"/>
    </source>
</evidence>
<dbReference type="InterPro" id="IPR036388">
    <property type="entry name" value="WH-like_DNA-bd_sf"/>
</dbReference>
<evidence type="ECO:0000313" key="4">
    <source>
        <dbReference type="Proteomes" id="UP000246303"/>
    </source>
</evidence>
<dbReference type="Gene3D" id="1.10.10.10">
    <property type="entry name" value="Winged helix-like DNA-binding domain superfamily/Winged helix DNA-binding domain"/>
    <property type="match status" value="1"/>
</dbReference>
<evidence type="ECO:0000256" key="1">
    <source>
        <dbReference type="SAM" id="MobiDB-lite"/>
    </source>
</evidence>
<feature type="domain" description="Winged helix DNA-binding" evidence="2">
    <location>
        <begin position="44"/>
        <end position="120"/>
    </location>
</feature>
<dbReference type="Pfam" id="PF13601">
    <property type="entry name" value="HTH_34"/>
    <property type="match status" value="1"/>
</dbReference>
<proteinExistence type="predicted"/>
<evidence type="ECO:0000313" key="3">
    <source>
        <dbReference type="EMBL" id="PXA69254.1"/>
    </source>
</evidence>
<protein>
    <submittedName>
        <fullName evidence="3">ArsR family transcriptional regulator</fullName>
    </submittedName>
</protein>
<dbReference type="RefSeq" id="WP_110104541.1">
    <property type="nucleotide sequence ID" value="NZ_JACBZZ010000001.1"/>
</dbReference>
<comment type="caution">
    <text evidence="3">The sequence shown here is derived from an EMBL/GenBank/DDBJ whole genome shotgun (WGS) entry which is preliminary data.</text>
</comment>
<name>A0A2V3E200_9MICC</name>
<feature type="region of interest" description="Disordered" evidence="1">
    <location>
        <begin position="1"/>
        <end position="37"/>
    </location>
</feature>